<dbReference type="PANTHER" id="PTHR48475:SF2">
    <property type="entry name" value="RIBONUCLEASE H"/>
    <property type="match status" value="1"/>
</dbReference>
<dbReference type="Proteomes" id="UP001289374">
    <property type="component" value="Unassembled WGS sequence"/>
</dbReference>
<dbReference type="AlphaFoldDB" id="A0AAE1WML5"/>
<reference evidence="1" key="2">
    <citation type="journal article" date="2024" name="Plant">
        <title>Genomic evolution and insights into agronomic trait innovations of Sesamum species.</title>
        <authorList>
            <person name="Miao H."/>
            <person name="Wang L."/>
            <person name="Qu L."/>
            <person name="Liu H."/>
            <person name="Sun Y."/>
            <person name="Le M."/>
            <person name="Wang Q."/>
            <person name="Wei S."/>
            <person name="Zheng Y."/>
            <person name="Lin W."/>
            <person name="Duan Y."/>
            <person name="Cao H."/>
            <person name="Xiong S."/>
            <person name="Wang X."/>
            <person name="Wei L."/>
            <person name="Li C."/>
            <person name="Ma Q."/>
            <person name="Ju M."/>
            <person name="Zhao R."/>
            <person name="Li G."/>
            <person name="Mu C."/>
            <person name="Tian Q."/>
            <person name="Mei H."/>
            <person name="Zhang T."/>
            <person name="Gao T."/>
            <person name="Zhang H."/>
        </authorList>
    </citation>
    <scope>NUCLEOTIDE SEQUENCE</scope>
    <source>
        <strain evidence="1">K16</strain>
    </source>
</reference>
<organism evidence="1 2">
    <name type="scientific">Sesamum angolense</name>
    <dbReference type="NCBI Taxonomy" id="2727404"/>
    <lineage>
        <taxon>Eukaryota</taxon>
        <taxon>Viridiplantae</taxon>
        <taxon>Streptophyta</taxon>
        <taxon>Embryophyta</taxon>
        <taxon>Tracheophyta</taxon>
        <taxon>Spermatophyta</taxon>
        <taxon>Magnoliopsida</taxon>
        <taxon>eudicotyledons</taxon>
        <taxon>Gunneridae</taxon>
        <taxon>Pentapetalae</taxon>
        <taxon>asterids</taxon>
        <taxon>lamiids</taxon>
        <taxon>Lamiales</taxon>
        <taxon>Pedaliaceae</taxon>
        <taxon>Sesamum</taxon>
    </lineage>
</organism>
<proteinExistence type="predicted"/>
<keyword evidence="2" id="KW-1185">Reference proteome</keyword>
<reference evidence="1" key="1">
    <citation type="submission" date="2020-06" db="EMBL/GenBank/DDBJ databases">
        <authorList>
            <person name="Li T."/>
            <person name="Hu X."/>
            <person name="Zhang T."/>
            <person name="Song X."/>
            <person name="Zhang H."/>
            <person name="Dai N."/>
            <person name="Sheng W."/>
            <person name="Hou X."/>
            <person name="Wei L."/>
        </authorList>
    </citation>
    <scope>NUCLEOTIDE SEQUENCE</scope>
    <source>
        <strain evidence="1">K16</strain>
        <tissue evidence="1">Leaf</tissue>
    </source>
</reference>
<comment type="caution">
    <text evidence="1">The sequence shown here is derived from an EMBL/GenBank/DDBJ whole genome shotgun (WGS) entry which is preliminary data.</text>
</comment>
<sequence length="156" mass="17314">MKHDARGLVDKCVKCQKHATLIHQPVELLKCHAIAVSFLPMENGHSGTISTCNLAKKIPHSLHQLLHKMGMKDTRLVCRDAHKAKIHLVSHPQANGKVEVTNRILVQNIKKRRDKVGGNWVEVLTSVLWPYRTTPRGSTGESPLTLVYGAEAIIPA</sequence>
<evidence type="ECO:0000313" key="2">
    <source>
        <dbReference type="Proteomes" id="UP001289374"/>
    </source>
</evidence>
<dbReference type="InterPro" id="IPR036397">
    <property type="entry name" value="RNaseH_sf"/>
</dbReference>
<dbReference type="GO" id="GO:0003676">
    <property type="term" value="F:nucleic acid binding"/>
    <property type="evidence" value="ECO:0007669"/>
    <property type="project" value="InterPro"/>
</dbReference>
<dbReference type="InterPro" id="IPR012337">
    <property type="entry name" value="RNaseH-like_sf"/>
</dbReference>
<dbReference type="PANTHER" id="PTHR48475">
    <property type="entry name" value="RIBONUCLEASE H"/>
    <property type="match status" value="1"/>
</dbReference>
<name>A0AAE1WML5_9LAMI</name>
<gene>
    <name evidence="1" type="ORF">Sango_1739100</name>
</gene>
<accession>A0AAE1WML5</accession>
<protein>
    <submittedName>
        <fullName evidence="1">Uncharacterized protein</fullName>
    </submittedName>
</protein>
<dbReference type="Gene3D" id="3.30.420.10">
    <property type="entry name" value="Ribonuclease H-like superfamily/Ribonuclease H"/>
    <property type="match status" value="1"/>
</dbReference>
<evidence type="ECO:0000313" key="1">
    <source>
        <dbReference type="EMBL" id="KAK4395848.1"/>
    </source>
</evidence>
<dbReference type="EMBL" id="JACGWL010000009">
    <property type="protein sequence ID" value="KAK4395848.1"/>
    <property type="molecule type" value="Genomic_DNA"/>
</dbReference>
<dbReference type="SUPFAM" id="SSF53098">
    <property type="entry name" value="Ribonuclease H-like"/>
    <property type="match status" value="1"/>
</dbReference>